<feature type="transmembrane region" description="Helical" evidence="8">
    <location>
        <begin position="112"/>
        <end position="136"/>
    </location>
</feature>
<protein>
    <submittedName>
        <fullName evidence="10">Membrane protein</fullName>
    </submittedName>
</protein>
<dbReference type="InterPro" id="IPR024528">
    <property type="entry name" value="ThrE_2"/>
</dbReference>
<dbReference type="PANTHER" id="PTHR34390:SF1">
    <property type="entry name" value="SUCCINATE TRANSPORTER SUBUNIT YJJB-RELATED"/>
    <property type="match status" value="1"/>
</dbReference>
<dbReference type="GO" id="GO:0005886">
    <property type="term" value="C:plasma membrane"/>
    <property type="evidence" value="ECO:0007669"/>
    <property type="project" value="UniProtKB-SubCell"/>
</dbReference>
<comment type="similarity">
    <text evidence="7">Belongs to the ThrE exporter (TC 2.A.79) family.</text>
</comment>
<evidence type="ECO:0000256" key="7">
    <source>
        <dbReference type="ARBA" id="ARBA00034125"/>
    </source>
</evidence>
<dbReference type="GO" id="GO:0015744">
    <property type="term" value="P:succinate transport"/>
    <property type="evidence" value="ECO:0007669"/>
    <property type="project" value="TreeGrafter"/>
</dbReference>
<evidence type="ECO:0000256" key="8">
    <source>
        <dbReference type="SAM" id="Phobius"/>
    </source>
</evidence>
<keyword evidence="5 8" id="KW-1133">Transmembrane helix</keyword>
<dbReference type="PANTHER" id="PTHR34390">
    <property type="entry name" value="UPF0442 PROTEIN YJJB-RELATED"/>
    <property type="match status" value="1"/>
</dbReference>
<keyword evidence="4 8" id="KW-0812">Transmembrane</keyword>
<keyword evidence="3" id="KW-0997">Cell inner membrane</keyword>
<keyword evidence="6 8" id="KW-0472">Membrane</keyword>
<dbReference type="Pfam" id="PF12821">
    <property type="entry name" value="ThrE_2"/>
    <property type="match status" value="1"/>
</dbReference>
<reference evidence="10 11" key="1">
    <citation type="journal article" date="2023" name="Int. J. Syst. Evol. Microbiol.">
        <title>Sellimonas catena sp. nov., isolated from human faeces.</title>
        <authorList>
            <person name="Hisatomi A."/>
            <person name="Ohkuma M."/>
            <person name="Sakamoto M."/>
        </authorList>
    </citation>
    <scope>NUCLEOTIDE SEQUENCE [LARGE SCALE GENOMIC DNA]</scope>
    <source>
        <strain evidence="10 11">12EGH17</strain>
    </source>
</reference>
<feature type="transmembrane region" description="Helical" evidence="8">
    <location>
        <begin position="6"/>
        <end position="23"/>
    </location>
</feature>
<keyword evidence="2" id="KW-1003">Cell membrane</keyword>
<proteinExistence type="inferred from homology"/>
<feature type="transmembrane region" description="Helical" evidence="8">
    <location>
        <begin position="79"/>
        <end position="100"/>
    </location>
</feature>
<name>A0A9W6C5E5_9FIRM</name>
<dbReference type="InterPro" id="IPR050539">
    <property type="entry name" value="ThrE_Dicarb/AminoAcid_Exp"/>
</dbReference>
<evidence type="ECO:0000256" key="4">
    <source>
        <dbReference type="ARBA" id="ARBA00022692"/>
    </source>
</evidence>
<evidence type="ECO:0000256" key="2">
    <source>
        <dbReference type="ARBA" id="ARBA00022475"/>
    </source>
</evidence>
<evidence type="ECO:0000256" key="3">
    <source>
        <dbReference type="ARBA" id="ARBA00022519"/>
    </source>
</evidence>
<sequence length="163" mass="18257">MIEIGIKTIGFFIAVFSFSMLINSPKKYLIWAGISGAVAGFIYMICMEAGWNAVISSFWSALAAGLISHIFARALKAPVTIFLIGGILPTVPGNGIYQIMNYVLQNDRSMASFYLTQTLEIAGAIALAIFLMDTLFKVVRKGEWKQDSLRYIQKEERKEEEKW</sequence>
<comment type="caution">
    <text evidence="10">The sequence shown here is derived from an EMBL/GenBank/DDBJ whole genome shotgun (WGS) entry which is preliminary data.</text>
</comment>
<accession>A0A9W6C5E5</accession>
<dbReference type="EMBL" id="BSBO01000001">
    <property type="protein sequence ID" value="GLG02900.1"/>
    <property type="molecule type" value="Genomic_DNA"/>
</dbReference>
<keyword evidence="11" id="KW-1185">Reference proteome</keyword>
<comment type="subcellular location">
    <subcellularLocation>
        <location evidence="1">Cell membrane</location>
        <topology evidence="1">Multi-pass membrane protein</topology>
    </subcellularLocation>
</comment>
<organism evidence="10 11">
    <name type="scientific">Sellimonas catena</name>
    <dbReference type="NCBI Taxonomy" id="2994035"/>
    <lineage>
        <taxon>Bacteria</taxon>
        <taxon>Bacillati</taxon>
        <taxon>Bacillota</taxon>
        <taxon>Clostridia</taxon>
        <taxon>Lachnospirales</taxon>
        <taxon>Lachnospiraceae</taxon>
        <taxon>Sellimonas</taxon>
    </lineage>
</organism>
<feature type="transmembrane region" description="Helical" evidence="8">
    <location>
        <begin position="28"/>
        <end position="45"/>
    </location>
</feature>
<gene>
    <name evidence="10" type="ORF">Selli1_00740</name>
</gene>
<dbReference type="AlphaFoldDB" id="A0A9W6C5E5"/>
<evidence type="ECO:0000256" key="6">
    <source>
        <dbReference type="ARBA" id="ARBA00023136"/>
    </source>
</evidence>
<evidence type="ECO:0000259" key="9">
    <source>
        <dbReference type="Pfam" id="PF12821"/>
    </source>
</evidence>
<evidence type="ECO:0000256" key="1">
    <source>
        <dbReference type="ARBA" id="ARBA00004651"/>
    </source>
</evidence>
<feature type="domain" description="Threonine/Serine exporter ThrE" evidence="9">
    <location>
        <begin position="8"/>
        <end position="134"/>
    </location>
</feature>
<evidence type="ECO:0000256" key="5">
    <source>
        <dbReference type="ARBA" id="ARBA00022989"/>
    </source>
</evidence>
<feature type="transmembrane region" description="Helical" evidence="8">
    <location>
        <begin position="51"/>
        <end position="72"/>
    </location>
</feature>
<dbReference type="RefSeq" id="WP_281872010.1">
    <property type="nucleotide sequence ID" value="NZ_BSBO01000001.1"/>
</dbReference>
<evidence type="ECO:0000313" key="11">
    <source>
        <dbReference type="Proteomes" id="UP001145145"/>
    </source>
</evidence>
<evidence type="ECO:0000313" key="10">
    <source>
        <dbReference type="EMBL" id="GLG02900.1"/>
    </source>
</evidence>
<dbReference type="Proteomes" id="UP001145145">
    <property type="component" value="Unassembled WGS sequence"/>
</dbReference>